<keyword evidence="8" id="KW-0238">DNA-binding</keyword>
<evidence type="ECO:0000259" key="13">
    <source>
        <dbReference type="PROSITE" id="PS50110"/>
    </source>
</evidence>
<dbReference type="InterPro" id="IPR025943">
    <property type="entry name" value="Sigma_54_int_dom_ATP-bd_2"/>
</dbReference>
<evidence type="ECO:0000256" key="3">
    <source>
        <dbReference type="ARBA" id="ARBA00022553"/>
    </source>
</evidence>
<dbReference type="GO" id="GO:0043565">
    <property type="term" value="F:sequence-specific DNA binding"/>
    <property type="evidence" value="ECO:0007669"/>
    <property type="project" value="InterPro"/>
</dbReference>
<dbReference type="CDD" id="cd00009">
    <property type="entry name" value="AAA"/>
    <property type="match status" value="1"/>
</dbReference>
<keyword evidence="5" id="KW-0067">ATP-binding</keyword>
<dbReference type="InterPro" id="IPR002078">
    <property type="entry name" value="Sigma_54_int"/>
</dbReference>
<evidence type="ECO:0000256" key="2">
    <source>
        <dbReference type="ARBA" id="ARBA00022490"/>
    </source>
</evidence>
<dbReference type="InterPro" id="IPR025662">
    <property type="entry name" value="Sigma_54_int_dom_ATP-bd_1"/>
</dbReference>
<evidence type="ECO:0000256" key="11">
    <source>
        <dbReference type="PROSITE-ProRule" id="PRU00169"/>
    </source>
</evidence>
<dbReference type="GO" id="GO:0005737">
    <property type="term" value="C:cytoplasm"/>
    <property type="evidence" value="ECO:0007669"/>
    <property type="project" value="UniProtKB-SubCell"/>
</dbReference>
<dbReference type="GO" id="GO:0000160">
    <property type="term" value="P:phosphorelay signal transduction system"/>
    <property type="evidence" value="ECO:0007669"/>
    <property type="project" value="UniProtKB-KW"/>
</dbReference>
<dbReference type="GO" id="GO:0005524">
    <property type="term" value="F:ATP binding"/>
    <property type="evidence" value="ECO:0007669"/>
    <property type="project" value="UniProtKB-KW"/>
</dbReference>
<keyword evidence="4" id="KW-0547">Nucleotide-binding</keyword>
<dbReference type="InterPro" id="IPR058031">
    <property type="entry name" value="AAA_lid_NorR"/>
</dbReference>
<dbReference type="Pfam" id="PF02954">
    <property type="entry name" value="HTH_8"/>
    <property type="match status" value="1"/>
</dbReference>
<dbReference type="InterPro" id="IPR003593">
    <property type="entry name" value="AAA+_ATPase"/>
</dbReference>
<dbReference type="AlphaFoldDB" id="A0A1H7W484"/>
<dbReference type="PROSITE" id="PS00688">
    <property type="entry name" value="SIGMA54_INTERACT_3"/>
    <property type="match status" value="1"/>
</dbReference>
<evidence type="ECO:0000256" key="5">
    <source>
        <dbReference type="ARBA" id="ARBA00022840"/>
    </source>
</evidence>
<dbReference type="SUPFAM" id="SSF52172">
    <property type="entry name" value="CheY-like"/>
    <property type="match status" value="1"/>
</dbReference>
<comment type="subcellular location">
    <subcellularLocation>
        <location evidence="1">Cytoplasm</location>
    </subcellularLocation>
</comment>
<evidence type="ECO:0000256" key="9">
    <source>
        <dbReference type="ARBA" id="ARBA00023159"/>
    </source>
</evidence>
<dbReference type="Gene3D" id="3.40.50.300">
    <property type="entry name" value="P-loop containing nucleotide triphosphate hydrolases"/>
    <property type="match status" value="1"/>
</dbReference>
<dbReference type="FunFam" id="3.40.50.2300:FF:000018">
    <property type="entry name" value="DNA-binding transcriptional regulator NtrC"/>
    <property type="match status" value="1"/>
</dbReference>
<gene>
    <name evidence="14" type="ORF">SAMN04489760_105144</name>
</gene>
<dbReference type="EMBL" id="FOBS01000005">
    <property type="protein sequence ID" value="SEM15909.1"/>
    <property type="molecule type" value="Genomic_DNA"/>
</dbReference>
<dbReference type="PROSITE" id="PS00676">
    <property type="entry name" value="SIGMA54_INTERACT_2"/>
    <property type="match status" value="1"/>
</dbReference>
<evidence type="ECO:0000313" key="15">
    <source>
        <dbReference type="Proteomes" id="UP000198744"/>
    </source>
</evidence>
<reference evidence="14 15" key="1">
    <citation type="submission" date="2016-10" db="EMBL/GenBank/DDBJ databases">
        <authorList>
            <person name="de Groot N.N."/>
        </authorList>
    </citation>
    <scope>NUCLEOTIDE SEQUENCE [LARGE SCALE GENOMIC DNA]</scope>
    <source>
        <strain evidence="14 15">DSM 8423</strain>
    </source>
</reference>
<evidence type="ECO:0000256" key="8">
    <source>
        <dbReference type="ARBA" id="ARBA00023125"/>
    </source>
</evidence>
<dbReference type="GO" id="GO:0006355">
    <property type="term" value="P:regulation of DNA-templated transcription"/>
    <property type="evidence" value="ECO:0007669"/>
    <property type="project" value="InterPro"/>
</dbReference>
<dbReference type="Proteomes" id="UP000198744">
    <property type="component" value="Unassembled WGS sequence"/>
</dbReference>
<keyword evidence="6" id="KW-0902">Two-component regulatory system</keyword>
<dbReference type="Gene3D" id="1.10.10.60">
    <property type="entry name" value="Homeodomain-like"/>
    <property type="match status" value="1"/>
</dbReference>
<dbReference type="FunFam" id="1.10.8.60:FF:000014">
    <property type="entry name" value="DNA-binding transcriptional regulator NtrC"/>
    <property type="match status" value="1"/>
</dbReference>
<dbReference type="InterPro" id="IPR001789">
    <property type="entry name" value="Sig_transdc_resp-reg_receiver"/>
</dbReference>
<dbReference type="STRING" id="43775.SAMN04489760_105144"/>
<evidence type="ECO:0000256" key="1">
    <source>
        <dbReference type="ARBA" id="ARBA00004496"/>
    </source>
</evidence>
<keyword evidence="2" id="KW-0963">Cytoplasm</keyword>
<dbReference type="InterPro" id="IPR009057">
    <property type="entry name" value="Homeodomain-like_sf"/>
</dbReference>
<keyword evidence="15" id="KW-1185">Reference proteome</keyword>
<dbReference type="PRINTS" id="PR01590">
    <property type="entry name" value="HTHFIS"/>
</dbReference>
<feature type="modified residue" description="4-aspartylphosphate" evidence="11">
    <location>
        <position position="54"/>
    </location>
</feature>
<name>A0A1H7W484_9BACT</name>
<dbReference type="PROSITE" id="PS50110">
    <property type="entry name" value="RESPONSE_REGULATORY"/>
    <property type="match status" value="1"/>
</dbReference>
<evidence type="ECO:0000256" key="10">
    <source>
        <dbReference type="ARBA" id="ARBA00023163"/>
    </source>
</evidence>
<keyword evidence="7" id="KW-0805">Transcription regulation</keyword>
<dbReference type="Pfam" id="PF00072">
    <property type="entry name" value="Response_reg"/>
    <property type="match status" value="1"/>
</dbReference>
<keyword evidence="3 11" id="KW-0597">Phosphoprotein</keyword>
<dbReference type="SUPFAM" id="SSF52540">
    <property type="entry name" value="P-loop containing nucleoside triphosphate hydrolases"/>
    <property type="match status" value="1"/>
</dbReference>
<proteinExistence type="predicted"/>
<dbReference type="Gene3D" id="1.10.8.60">
    <property type="match status" value="1"/>
</dbReference>
<dbReference type="Pfam" id="PF25601">
    <property type="entry name" value="AAA_lid_14"/>
    <property type="match status" value="1"/>
</dbReference>
<evidence type="ECO:0000256" key="7">
    <source>
        <dbReference type="ARBA" id="ARBA00023015"/>
    </source>
</evidence>
<organism evidence="14 15">
    <name type="scientific">Syntrophus gentianae</name>
    <dbReference type="NCBI Taxonomy" id="43775"/>
    <lineage>
        <taxon>Bacteria</taxon>
        <taxon>Pseudomonadati</taxon>
        <taxon>Thermodesulfobacteriota</taxon>
        <taxon>Syntrophia</taxon>
        <taxon>Syntrophales</taxon>
        <taxon>Syntrophaceae</taxon>
        <taxon>Syntrophus</taxon>
    </lineage>
</organism>
<dbReference type="InterPro" id="IPR025944">
    <property type="entry name" value="Sigma_54_int_dom_CS"/>
</dbReference>
<dbReference type="PROSITE" id="PS00675">
    <property type="entry name" value="SIGMA54_INTERACT_1"/>
    <property type="match status" value="1"/>
</dbReference>
<dbReference type="Pfam" id="PF00158">
    <property type="entry name" value="Sigma54_activat"/>
    <property type="match status" value="1"/>
</dbReference>
<dbReference type="Gene3D" id="3.40.50.2300">
    <property type="match status" value="1"/>
</dbReference>
<dbReference type="FunFam" id="3.40.50.300:FF:000006">
    <property type="entry name" value="DNA-binding transcriptional regulator NtrC"/>
    <property type="match status" value="1"/>
</dbReference>
<dbReference type="InterPro" id="IPR002197">
    <property type="entry name" value="HTH_Fis"/>
</dbReference>
<evidence type="ECO:0000313" key="14">
    <source>
        <dbReference type="EMBL" id="SEM15909.1"/>
    </source>
</evidence>
<keyword evidence="10" id="KW-0804">Transcription</keyword>
<dbReference type="SMART" id="SM00382">
    <property type="entry name" value="AAA"/>
    <property type="match status" value="1"/>
</dbReference>
<accession>A0A1H7W484</accession>
<dbReference type="PANTHER" id="PTHR32071">
    <property type="entry name" value="TRANSCRIPTIONAL REGULATORY PROTEIN"/>
    <property type="match status" value="1"/>
</dbReference>
<dbReference type="SMART" id="SM00448">
    <property type="entry name" value="REC"/>
    <property type="match status" value="1"/>
</dbReference>
<keyword evidence="9" id="KW-0010">Activator</keyword>
<dbReference type="RefSeq" id="WP_093882670.1">
    <property type="nucleotide sequence ID" value="NZ_FOBS01000005.1"/>
</dbReference>
<dbReference type="InterPro" id="IPR011006">
    <property type="entry name" value="CheY-like_superfamily"/>
</dbReference>
<sequence length="457" mass="51244">MKNLNILVVEDGQSQREMLRDFLRKEGHTVAEAASGEEAVQSVMNGAFDLVLLDYKMPGMDGMQVLQEVKRLNPETDVVIITAYGTIETAVDAMKAGAVDYITKPLEFDELLLLIDRVAERRTLLRENEILRRQLKDQGVTTDSIIYGSQKMAGLTSMAARVASSRATVLLNGESGTGKELLARLIHQLSPRSSKPIVTVNCGALPESLIESELFGHEKGAFTGASARRIGRFEEADGGTLFLDEIGELTMPVQVKLLRFLQEREFQRVGGNTSIRADVRIISATNRDLERMVKEGRFREDLFYRLNVVVMSIPPLRERREDIPILIDFFLKRFAAENSKDIAGISSEARDLLMKYDYPGNVRELENIIERAVVIARNEVLSLEDLPFREEVMAASSGGGIPEEGEGKLRSAMEHLEKQMIQDAMEKTGYHQTRAAEMLGLSERMLRYKLKKYGLKS</sequence>
<evidence type="ECO:0000259" key="12">
    <source>
        <dbReference type="PROSITE" id="PS50045"/>
    </source>
</evidence>
<dbReference type="SUPFAM" id="SSF46689">
    <property type="entry name" value="Homeodomain-like"/>
    <property type="match status" value="1"/>
</dbReference>
<protein>
    <submittedName>
        <fullName evidence="14">Two-component system, NtrC family, response regulator</fullName>
    </submittedName>
</protein>
<dbReference type="OrthoDB" id="9763792at2"/>
<evidence type="ECO:0000256" key="6">
    <source>
        <dbReference type="ARBA" id="ARBA00023012"/>
    </source>
</evidence>
<feature type="domain" description="Sigma-54 factor interaction" evidence="12">
    <location>
        <begin position="145"/>
        <end position="374"/>
    </location>
</feature>
<dbReference type="PROSITE" id="PS50045">
    <property type="entry name" value="SIGMA54_INTERACT_4"/>
    <property type="match status" value="1"/>
</dbReference>
<evidence type="ECO:0000256" key="4">
    <source>
        <dbReference type="ARBA" id="ARBA00022741"/>
    </source>
</evidence>
<dbReference type="InterPro" id="IPR027417">
    <property type="entry name" value="P-loop_NTPase"/>
</dbReference>
<feature type="domain" description="Response regulatory" evidence="13">
    <location>
        <begin position="5"/>
        <end position="119"/>
    </location>
</feature>